<evidence type="ECO:0000313" key="3">
    <source>
        <dbReference type="Proteomes" id="UP001604336"/>
    </source>
</evidence>
<sequence length="104" mass="11661">MATANSTLNAMVVKKEKLLAKAKEEIERVKTDHADVEAKVVAAYHDGFEDTSKYKDLAHHFMTAGGEQLVERITETHLEWYISFLRSQDVGEAQILTPTTEEGP</sequence>
<protein>
    <submittedName>
        <fullName evidence="2">Uncharacterized protein</fullName>
    </submittedName>
</protein>
<reference evidence="3" key="1">
    <citation type="submission" date="2024-07" db="EMBL/GenBank/DDBJ databases">
        <title>Two chromosome-level genome assemblies of Korean endemic species Abeliophyllum distichum and Forsythia ovata (Oleaceae).</title>
        <authorList>
            <person name="Jang H."/>
        </authorList>
    </citation>
    <scope>NUCLEOTIDE SEQUENCE [LARGE SCALE GENOMIC DNA]</scope>
</reference>
<evidence type="ECO:0000256" key="1">
    <source>
        <dbReference type="SAM" id="Coils"/>
    </source>
</evidence>
<proteinExistence type="predicted"/>
<comment type="caution">
    <text evidence="2">The sequence shown here is derived from an EMBL/GenBank/DDBJ whole genome shotgun (WGS) entry which is preliminary data.</text>
</comment>
<evidence type="ECO:0000313" key="2">
    <source>
        <dbReference type="EMBL" id="KAL2474791.1"/>
    </source>
</evidence>
<dbReference type="EMBL" id="JBFOLK010000011">
    <property type="protein sequence ID" value="KAL2474791.1"/>
    <property type="molecule type" value="Genomic_DNA"/>
</dbReference>
<dbReference type="Proteomes" id="UP001604336">
    <property type="component" value="Unassembled WGS sequence"/>
</dbReference>
<dbReference type="AlphaFoldDB" id="A0ABD1QIZ9"/>
<keyword evidence="3" id="KW-1185">Reference proteome</keyword>
<feature type="coiled-coil region" evidence="1">
    <location>
        <begin position="5"/>
        <end position="39"/>
    </location>
</feature>
<accession>A0ABD1QIZ9</accession>
<gene>
    <name evidence="2" type="ORF">Adt_35527</name>
</gene>
<organism evidence="2 3">
    <name type="scientific">Abeliophyllum distichum</name>
    <dbReference type="NCBI Taxonomy" id="126358"/>
    <lineage>
        <taxon>Eukaryota</taxon>
        <taxon>Viridiplantae</taxon>
        <taxon>Streptophyta</taxon>
        <taxon>Embryophyta</taxon>
        <taxon>Tracheophyta</taxon>
        <taxon>Spermatophyta</taxon>
        <taxon>Magnoliopsida</taxon>
        <taxon>eudicotyledons</taxon>
        <taxon>Gunneridae</taxon>
        <taxon>Pentapetalae</taxon>
        <taxon>asterids</taxon>
        <taxon>lamiids</taxon>
        <taxon>Lamiales</taxon>
        <taxon>Oleaceae</taxon>
        <taxon>Forsythieae</taxon>
        <taxon>Abeliophyllum</taxon>
    </lineage>
</organism>
<name>A0ABD1QIZ9_9LAMI</name>
<keyword evidence="1" id="KW-0175">Coiled coil</keyword>